<dbReference type="CDD" id="cd07440">
    <property type="entry name" value="RGS"/>
    <property type="match status" value="1"/>
</dbReference>
<dbReference type="PROSITE" id="PS50132">
    <property type="entry name" value="RGS"/>
    <property type="match status" value="1"/>
</dbReference>
<dbReference type="SMART" id="SM00315">
    <property type="entry name" value="RGS"/>
    <property type="match status" value="1"/>
</dbReference>
<name>A0A7S4IA71_9EUKA</name>
<proteinExistence type="predicted"/>
<reference evidence="3" key="1">
    <citation type="submission" date="2021-01" db="EMBL/GenBank/DDBJ databases">
        <authorList>
            <person name="Corre E."/>
            <person name="Pelletier E."/>
            <person name="Niang G."/>
            <person name="Scheremetjew M."/>
            <person name="Finn R."/>
            <person name="Kale V."/>
            <person name="Holt S."/>
            <person name="Cochrane G."/>
            <person name="Meng A."/>
            <person name="Brown T."/>
            <person name="Cohen L."/>
        </authorList>
    </citation>
    <scope>NUCLEOTIDE SEQUENCE</scope>
    <source>
        <strain evidence="3">DIVA3 518/3/11/1/6</strain>
    </source>
</reference>
<evidence type="ECO:0000313" key="3">
    <source>
        <dbReference type="EMBL" id="CAE2223309.1"/>
    </source>
</evidence>
<gene>
    <name evidence="3" type="ORF">VSP0166_LOCUS10058</name>
</gene>
<evidence type="ECO:0000256" key="1">
    <source>
        <dbReference type="SAM" id="MobiDB-lite"/>
    </source>
</evidence>
<dbReference type="EMBL" id="HBKP01014140">
    <property type="protein sequence ID" value="CAE2223309.1"/>
    <property type="molecule type" value="Transcribed_RNA"/>
</dbReference>
<feature type="region of interest" description="Disordered" evidence="1">
    <location>
        <begin position="329"/>
        <end position="371"/>
    </location>
</feature>
<dbReference type="AlphaFoldDB" id="A0A7S4IA71"/>
<accession>A0A7S4IA71</accession>
<dbReference type="InterPro" id="IPR016137">
    <property type="entry name" value="RGS"/>
</dbReference>
<dbReference type="Gene3D" id="1.10.167.10">
    <property type="entry name" value="Regulator of G-protein Signalling 4, domain 2"/>
    <property type="match status" value="1"/>
</dbReference>
<dbReference type="InterPro" id="IPR044926">
    <property type="entry name" value="RGS_subdomain_2"/>
</dbReference>
<sequence length="380" mass="43947">MISLCTLRLRTEKNSKFSIVPVPLDMVCEENEQISTCRASSSFGWELWTWQSAESKVWNAALTRAKRYVSTRTNFLFHRSGTSVDSLLPFELVKLCEELYASQDPNKPTEDISVRTLMERIVKQSEPRQSLDREDLTSQIPTPGELEVKKQPLPSNVGFNFPAWILEPPSAHLSQENLFSVLHDENAFEYFMRYAERSYCSEILLFYKEIERYENSLGTPAASSTAAFIKKQFVLPDSLWEVNIDRRTKTDLLLQIDQKQFTESLFNESRDQVLLLMLEDIFPSFLDSKEFKDYITFIEAKIVENERKKRRKEKGGRFFRVANFMAGTERKNTKKAETPTTTHTSPKLKRVKSKSVSTGHSPRTLDEKHGNSTCEYTLTL</sequence>
<organism evidence="3">
    <name type="scientific">Vannella robusta</name>
    <dbReference type="NCBI Taxonomy" id="1487602"/>
    <lineage>
        <taxon>Eukaryota</taxon>
        <taxon>Amoebozoa</taxon>
        <taxon>Discosea</taxon>
        <taxon>Flabellinia</taxon>
        <taxon>Vannellidae</taxon>
        <taxon>Vannella</taxon>
    </lineage>
</organism>
<dbReference type="InterPro" id="IPR036305">
    <property type="entry name" value="RGS_sf"/>
</dbReference>
<protein>
    <recommendedName>
        <fullName evidence="2">RGS domain-containing protein</fullName>
    </recommendedName>
</protein>
<feature type="domain" description="RGS" evidence="2">
    <location>
        <begin position="177"/>
        <end position="295"/>
    </location>
</feature>
<dbReference type="PRINTS" id="PR01301">
    <property type="entry name" value="RGSPROTEIN"/>
</dbReference>
<dbReference type="Pfam" id="PF00615">
    <property type="entry name" value="RGS"/>
    <property type="match status" value="1"/>
</dbReference>
<dbReference type="PANTHER" id="PTHR10845:SF192">
    <property type="entry name" value="DOUBLE HIT, ISOFORM B"/>
    <property type="match status" value="1"/>
</dbReference>
<dbReference type="PANTHER" id="PTHR10845">
    <property type="entry name" value="REGULATOR OF G PROTEIN SIGNALING"/>
    <property type="match status" value="1"/>
</dbReference>
<evidence type="ECO:0000259" key="2">
    <source>
        <dbReference type="PROSITE" id="PS50132"/>
    </source>
</evidence>
<dbReference type="SUPFAM" id="SSF48097">
    <property type="entry name" value="Regulator of G-protein signaling, RGS"/>
    <property type="match status" value="1"/>
</dbReference>